<evidence type="ECO:0000313" key="1">
    <source>
        <dbReference type="EMBL" id="KRZ16595.1"/>
    </source>
</evidence>
<dbReference type="EMBL" id="JYDP01000010">
    <property type="protein sequence ID" value="KRZ16595.1"/>
    <property type="molecule type" value="Genomic_DNA"/>
</dbReference>
<dbReference type="InterPro" id="IPR012337">
    <property type="entry name" value="RNaseH-like_sf"/>
</dbReference>
<dbReference type="SUPFAM" id="SSF53098">
    <property type="entry name" value="Ribonuclease H-like"/>
    <property type="match status" value="1"/>
</dbReference>
<dbReference type="OrthoDB" id="5920007at2759"/>
<evidence type="ECO:0000313" key="2">
    <source>
        <dbReference type="Proteomes" id="UP000055024"/>
    </source>
</evidence>
<name>A0A0V1I123_9BILA</name>
<organism evidence="1 2">
    <name type="scientific">Trichinella zimbabwensis</name>
    <dbReference type="NCBI Taxonomy" id="268475"/>
    <lineage>
        <taxon>Eukaryota</taxon>
        <taxon>Metazoa</taxon>
        <taxon>Ecdysozoa</taxon>
        <taxon>Nematoda</taxon>
        <taxon>Enoplea</taxon>
        <taxon>Dorylaimia</taxon>
        <taxon>Trichinellida</taxon>
        <taxon>Trichinellidae</taxon>
        <taxon>Trichinella</taxon>
    </lineage>
</organism>
<comment type="caution">
    <text evidence="1">The sequence shown here is derived from an EMBL/GenBank/DDBJ whole genome shotgun (WGS) entry which is preliminary data.</text>
</comment>
<evidence type="ECO:0008006" key="3">
    <source>
        <dbReference type="Google" id="ProtNLM"/>
    </source>
</evidence>
<sequence length="259" mass="29275">MVNQVYGVISINDSATASRIIQIILKKLEQFELDMKSDMVALVTDSAFVMKKIVGDVVKKVRKIVASFRRLLVKNDCLQKMCEDMLGKNLPLIMDSHVTWNSMLTMLRRFLEMKHCVKSALIELQCACVNALGRKDCSLATAETVLEFLLRYLKQQSSDIAKIPNKRDIKATAKDLFDRMFKIQVEETEDIDGNGDDSEKSNPDINIMKIIKDEMAVFEAVGQRPKTLQMLYDALITVPSISCEAERSFSAAGYFTTKL</sequence>
<reference evidence="1 2" key="1">
    <citation type="submission" date="2015-01" db="EMBL/GenBank/DDBJ databases">
        <title>Evolution of Trichinella species and genotypes.</title>
        <authorList>
            <person name="Korhonen P.K."/>
            <person name="Edoardo P."/>
            <person name="Giuseppe L.R."/>
            <person name="Gasser R.B."/>
        </authorList>
    </citation>
    <scope>NUCLEOTIDE SEQUENCE [LARGE SCALE GENOMIC DNA]</scope>
    <source>
        <strain evidence="1">ISS1029</strain>
    </source>
</reference>
<dbReference type="AlphaFoldDB" id="A0A0V1I123"/>
<dbReference type="Proteomes" id="UP000055024">
    <property type="component" value="Unassembled WGS sequence"/>
</dbReference>
<proteinExistence type="predicted"/>
<protein>
    <recommendedName>
        <fullName evidence="3">HAT C-terminal dimerisation domain-containing protein</fullName>
    </recommendedName>
</protein>
<gene>
    <name evidence="1" type="ORF">T11_17468</name>
</gene>
<accession>A0A0V1I123</accession>
<keyword evidence="2" id="KW-1185">Reference proteome</keyword>
<dbReference type="STRING" id="268475.A0A0V1I123"/>